<keyword evidence="12" id="KW-0812">Transmembrane</keyword>
<proteinExistence type="inferred from homology"/>
<keyword evidence="12" id="KW-1133">Transmembrane helix</keyword>
<dbReference type="PANTHER" id="PTHR32227">
    <property type="entry name" value="GLUCAN ENDO-1,3-BETA-GLUCOSIDASE BG1-RELATED-RELATED"/>
    <property type="match status" value="1"/>
</dbReference>
<dbReference type="AlphaFoldDB" id="A0A426XWM6"/>
<dbReference type="GO" id="GO:0042973">
    <property type="term" value="F:glucan endo-1,3-beta-D-glucosidase activity"/>
    <property type="evidence" value="ECO:0007669"/>
    <property type="project" value="UniProtKB-EC"/>
</dbReference>
<dbReference type="InterPro" id="IPR044965">
    <property type="entry name" value="Glyco_hydro_17_plant"/>
</dbReference>
<evidence type="ECO:0000256" key="12">
    <source>
        <dbReference type="SAM" id="Phobius"/>
    </source>
</evidence>
<accession>A0A426XWM6</accession>
<name>A0A426XWM6_ENSVE</name>
<protein>
    <recommendedName>
        <fullName evidence="3">glucan endo-1,3-beta-D-glucosidase</fullName>
        <ecNumber evidence="3">3.2.1.39</ecNumber>
    </recommendedName>
</protein>
<keyword evidence="8 10" id="KW-0326">Glycosidase</keyword>
<feature type="transmembrane region" description="Helical" evidence="12">
    <location>
        <begin position="524"/>
        <end position="546"/>
    </location>
</feature>
<reference evidence="13 14" key="1">
    <citation type="journal article" date="2014" name="Agronomy (Basel)">
        <title>A Draft Genome Sequence for Ensete ventricosum, the Drought-Tolerant Tree Against Hunger.</title>
        <authorList>
            <person name="Harrison J."/>
            <person name="Moore K.A."/>
            <person name="Paszkiewicz K."/>
            <person name="Jones T."/>
            <person name="Grant M."/>
            <person name="Ambacheew D."/>
            <person name="Muzemil S."/>
            <person name="Studholme D.J."/>
        </authorList>
    </citation>
    <scope>NUCLEOTIDE SEQUENCE [LARGE SCALE GENOMIC DNA]</scope>
</reference>
<dbReference type="InterPro" id="IPR017853">
    <property type="entry name" value="GH"/>
</dbReference>
<evidence type="ECO:0000256" key="4">
    <source>
        <dbReference type="ARBA" id="ARBA00022729"/>
    </source>
</evidence>
<keyword evidence="5 10" id="KW-0378">Hydrolase</keyword>
<gene>
    <name evidence="13" type="ORF">B296_00056091</name>
</gene>
<dbReference type="SUPFAM" id="SSF51445">
    <property type="entry name" value="(Trans)glycosidases"/>
    <property type="match status" value="1"/>
</dbReference>
<sequence length="547" mass="59797">MKCSPACRRSPPNPAFIIPTHLRSDDGRQNINPWLGNKQTRTQASSSSMNSKRCCFSKEDKAGGFVPLLAIWNRPRASALAFAWGGSARRHGQTPHGNKARADSPAPSLGPAGARGFDCNGSKVGVCYGRNADDLPTPDKVAQLVQLHSIKYLRIYDSNIQVIKAFANTGVELMVGVPNSDLLPFSQYQSNVDTWLKNSILPYYPATMITYITVGAEVTETRDNVSALVVPAMVNVLAALKKAGLHKRIKVSSTHSLGILSRSFPPSAGAFDSKYAYFLKPMLEFLVENQSPFMVDLYPYYAYRDSPSNVSLDYALFSPSASDVIDPNTGLVYTNMFDAQLDSIFFALMALNFRTLKIMVTESGWPNKGAAKETAATPDNAQTYNTNLIRHVINDAGTPAKPGEEIDVYIFSLFNENRKPGLESERNWGLFYPDQTSVYSLDWTGRGNVDIVTGANITSSNGTWCATMLVFTRHPGVLTTLTRFILSYILQTILTNSLGLYFYSKMGTGNSTSAASTSNAEDTATWLTEGLPYVLSLLLIAILGIAL</sequence>
<keyword evidence="7" id="KW-1015">Disulfide bond</keyword>
<dbReference type="Gene3D" id="3.20.20.80">
    <property type="entry name" value="Glycosidases"/>
    <property type="match status" value="1"/>
</dbReference>
<dbReference type="FunFam" id="3.20.20.80:FF:000002">
    <property type="entry name" value="Glucan endo-1,3-beta-glucosidase 3"/>
    <property type="match status" value="1"/>
</dbReference>
<evidence type="ECO:0000256" key="9">
    <source>
        <dbReference type="RuleBase" id="RU004335"/>
    </source>
</evidence>
<dbReference type="EMBL" id="AMZH03016818">
    <property type="protein sequence ID" value="RRT43923.1"/>
    <property type="molecule type" value="Genomic_DNA"/>
</dbReference>
<feature type="region of interest" description="Disordered" evidence="11">
    <location>
        <begin position="88"/>
        <end position="111"/>
    </location>
</feature>
<evidence type="ECO:0000256" key="5">
    <source>
        <dbReference type="ARBA" id="ARBA00022801"/>
    </source>
</evidence>
<keyword evidence="6" id="KW-0611">Plant defense</keyword>
<dbReference type="Pfam" id="PF00332">
    <property type="entry name" value="Glyco_hydro_17"/>
    <property type="match status" value="1"/>
</dbReference>
<dbReference type="PROSITE" id="PS00587">
    <property type="entry name" value="GLYCOSYL_HYDROL_F17"/>
    <property type="match status" value="1"/>
</dbReference>
<dbReference type="InterPro" id="IPR000490">
    <property type="entry name" value="Glyco_hydro_17"/>
</dbReference>
<evidence type="ECO:0000256" key="6">
    <source>
        <dbReference type="ARBA" id="ARBA00022821"/>
    </source>
</evidence>
<evidence type="ECO:0000256" key="2">
    <source>
        <dbReference type="ARBA" id="ARBA00008773"/>
    </source>
</evidence>
<dbReference type="GO" id="GO:0005975">
    <property type="term" value="P:carbohydrate metabolic process"/>
    <property type="evidence" value="ECO:0007669"/>
    <property type="project" value="InterPro"/>
</dbReference>
<dbReference type="Proteomes" id="UP000287651">
    <property type="component" value="Unassembled WGS sequence"/>
</dbReference>
<keyword evidence="12" id="KW-0472">Membrane</keyword>
<comment type="similarity">
    <text evidence="2 9">Belongs to the glycosyl hydrolase 17 family.</text>
</comment>
<evidence type="ECO:0000313" key="13">
    <source>
        <dbReference type="EMBL" id="RRT43923.1"/>
    </source>
</evidence>
<feature type="transmembrane region" description="Helical" evidence="12">
    <location>
        <begin position="484"/>
        <end position="504"/>
    </location>
</feature>
<feature type="region of interest" description="Disordered" evidence="11">
    <location>
        <begin position="1"/>
        <end position="31"/>
    </location>
</feature>
<evidence type="ECO:0000313" key="14">
    <source>
        <dbReference type="Proteomes" id="UP000287651"/>
    </source>
</evidence>
<dbReference type="GO" id="GO:0006952">
    <property type="term" value="P:defense response"/>
    <property type="evidence" value="ECO:0007669"/>
    <property type="project" value="UniProtKB-KW"/>
</dbReference>
<evidence type="ECO:0000256" key="8">
    <source>
        <dbReference type="ARBA" id="ARBA00023295"/>
    </source>
</evidence>
<evidence type="ECO:0000256" key="10">
    <source>
        <dbReference type="RuleBase" id="RU004336"/>
    </source>
</evidence>
<evidence type="ECO:0000256" key="11">
    <source>
        <dbReference type="SAM" id="MobiDB-lite"/>
    </source>
</evidence>
<comment type="caution">
    <text evidence="13">The sequence shown here is derived from an EMBL/GenBank/DDBJ whole genome shotgun (WGS) entry which is preliminary data.</text>
</comment>
<dbReference type="EC" id="3.2.1.39" evidence="3"/>
<evidence type="ECO:0000256" key="1">
    <source>
        <dbReference type="ARBA" id="ARBA00000382"/>
    </source>
</evidence>
<organism evidence="13 14">
    <name type="scientific">Ensete ventricosum</name>
    <name type="common">Abyssinian banana</name>
    <name type="synonym">Musa ensete</name>
    <dbReference type="NCBI Taxonomy" id="4639"/>
    <lineage>
        <taxon>Eukaryota</taxon>
        <taxon>Viridiplantae</taxon>
        <taxon>Streptophyta</taxon>
        <taxon>Embryophyta</taxon>
        <taxon>Tracheophyta</taxon>
        <taxon>Spermatophyta</taxon>
        <taxon>Magnoliopsida</taxon>
        <taxon>Liliopsida</taxon>
        <taxon>Zingiberales</taxon>
        <taxon>Musaceae</taxon>
        <taxon>Ensete</taxon>
    </lineage>
</organism>
<evidence type="ECO:0000256" key="7">
    <source>
        <dbReference type="ARBA" id="ARBA00023157"/>
    </source>
</evidence>
<comment type="catalytic activity">
    <reaction evidence="1">
        <text>Hydrolysis of (1-&gt;3)-beta-D-glucosidic linkages in (1-&gt;3)-beta-D-glucans.</text>
        <dbReference type="EC" id="3.2.1.39"/>
    </reaction>
</comment>
<evidence type="ECO:0000256" key="3">
    <source>
        <dbReference type="ARBA" id="ARBA00012780"/>
    </source>
</evidence>
<keyword evidence="4" id="KW-0732">Signal</keyword>